<comment type="cofactor">
    <cofactor evidence="1 27">
        <name>heme</name>
        <dbReference type="ChEBI" id="CHEBI:30413"/>
    </cofactor>
</comment>
<keyword evidence="10" id="KW-0256">Endoplasmic reticulum</keyword>
<evidence type="ECO:0000256" key="24">
    <source>
        <dbReference type="ARBA" id="ARBA00066560"/>
    </source>
</evidence>
<dbReference type="InterPro" id="IPR001128">
    <property type="entry name" value="Cyt_P450"/>
</dbReference>
<comment type="subcellular location">
    <subcellularLocation>
        <location evidence="4">Endoplasmic reticulum membrane</location>
        <topology evidence="4">Multi-pass membrane protein</topology>
    </subcellularLocation>
    <subcellularLocation>
        <location evidence="2">Microsome membrane</location>
        <topology evidence="2">Multi-pass membrane protein</topology>
    </subcellularLocation>
    <subcellularLocation>
        <location evidence="3">Mitochondrion inner membrane</location>
        <topology evidence="3">Multi-pass membrane protein</topology>
    </subcellularLocation>
</comment>
<comment type="catalytic activity">
    <reaction evidence="22">
        <text>an omega-methyl-long-chain fatty acid + reduced [NADPH--hemoprotein reductase] + O2 = an omega-hydroxy-long-chain fatty acid + oxidized [NADPH--hemoprotein reductase] + H2O + H(+)</text>
        <dbReference type="Rhea" id="RHEA:56748"/>
        <dbReference type="Rhea" id="RHEA-COMP:11964"/>
        <dbReference type="Rhea" id="RHEA-COMP:11965"/>
        <dbReference type="ChEBI" id="CHEBI:15377"/>
        <dbReference type="ChEBI" id="CHEBI:15378"/>
        <dbReference type="ChEBI" id="CHEBI:15379"/>
        <dbReference type="ChEBI" id="CHEBI:57618"/>
        <dbReference type="ChEBI" id="CHEBI:58210"/>
        <dbReference type="ChEBI" id="CHEBI:140991"/>
        <dbReference type="ChEBI" id="CHEBI:140992"/>
        <dbReference type="EC" id="1.14.14.80"/>
    </reaction>
    <physiologicalReaction direction="left-to-right" evidence="22">
        <dbReference type="Rhea" id="RHEA:56749"/>
    </physiologicalReaction>
</comment>
<evidence type="ECO:0000256" key="3">
    <source>
        <dbReference type="ARBA" id="ARBA00004448"/>
    </source>
</evidence>
<keyword evidence="28" id="KW-0732">Signal</keyword>
<evidence type="ECO:0000256" key="4">
    <source>
        <dbReference type="ARBA" id="ARBA00004477"/>
    </source>
</evidence>
<evidence type="ECO:0000256" key="17">
    <source>
        <dbReference type="ARBA" id="ARBA00023128"/>
    </source>
</evidence>
<keyword evidence="17" id="KW-0496">Mitochondrion</keyword>
<feature type="chain" id="PRO_5036487054" description="Cytochrome P450 2U1" evidence="28">
    <location>
        <begin position="21"/>
        <end position="964"/>
    </location>
</feature>
<keyword evidence="18" id="KW-0472">Membrane</keyword>
<evidence type="ECO:0000256" key="23">
    <source>
        <dbReference type="ARBA" id="ARBA00058812"/>
    </source>
</evidence>
<evidence type="ECO:0000256" key="15">
    <source>
        <dbReference type="ARBA" id="ARBA00023033"/>
    </source>
</evidence>
<evidence type="ECO:0000256" key="11">
    <source>
        <dbReference type="ARBA" id="ARBA00022848"/>
    </source>
</evidence>
<dbReference type="Pfam" id="PF00067">
    <property type="entry name" value="p450"/>
    <property type="match status" value="2"/>
</dbReference>
<dbReference type="InterPro" id="IPR036396">
    <property type="entry name" value="Cyt_P450_sf"/>
</dbReference>
<evidence type="ECO:0000256" key="28">
    <source>
        <dbReference type="SAM" id="SignalP"/>
    </source>
</evidence>
<dbReference type="PROSITE" id="PS00086">
    <property type="entry name" value="CYTOCHROME_P450"/>
    <property type="match status" value="2"/>
</dbReference>
<reference evidence="29" key="1">
    <citation type="submission" date="2022-08" db="UniProtKB">
        <authorList>
            <consortium name="EnsemblMetazoa"/>
        </authorList>
    </citation>
    <scope>IDENTIFICATION</scope>
    <source>
        <strain evidence="29">05x7-T-G4-1.051#20</strain>
    </source>
</reference>
<keyword evidence="7" id="KW-0812">Transmembrane</keyword>
<evidence type="ECO:0000256" key="19">
    <source>
        <dbReference type="ARBA" id="ARBA00049206"/>
    </source>
</evidence>
<keyword evidence="6 27" id="KW-0349">Heme</keyword>
<evidence type="ECO:0000313" key="29">
    <source>
        <dbReference type="EnsemblMetazoa" id="G16251.4:cds"/>
    </source>
</evidence>
<dbReference type="PRINTS" id="PR00385">
    <property type="entry name" value="P450"/>
</dbReference>
<sequence>MWVTVAIVVVLLCLIWALTGRPKGLPAGPTCFPIIGNIGLFRPSEATQAHRKFRKIYGDFYSLMIFNRPVIFISGFDNIRQLLVKHGDMFSERPRVYPSEVIAKRKGLAWASGAWWKEQRTFALTTLRKFGFGKRCLQSQVIEEVDCLMDEFEKYEGKPFNIHYQLKISVSNVICSLLFGKRFEYEDAKFHRLMKLLNTLLTVVNFSSPAFIFPSLSRFSIFNFTKAKPTIKALAEFVVERAEEHRETFDENNIRDYIDAYLLEQKQRTTEVNTTFTDEQLAGSVRDFFAAGTETTSLTLRWALLYLMHHPEIKQKLQTEIDTVLGGDKPTMEIKDRLPMVDAFLLEVQRLGNILPLNLPHTTKEDFWYQGYLFPKNAIMFFMIDSVLSDPAIFPEPLKFNPERFIDADGQFGGEQKDKMIPFSTGRRMCPGEPLAKMELYLFLTRLLQRFDVEPEDPKRLPSLEGTLGITNMPETFNAINSISFIRGYLPTRAGTVVPFQIGRPKGLPPGPTCYPIIGNVGLFKPSEAVKANRRLRKQYGDIYTIMFFHKPIITVHGYENIRELMVKNVDMFLDRPITIINGVFNKGKGLMWSSGSLWEEQRKFALATLSKMGFGKRCLQGQIMEEVDCLMDEVEKFENQPFDIHHTLNTAVSNVICSLLFGKRFDHEDAKFKNLIKLLDKMFATTNPSSPAFVFPLLRFLPGSGFHNMEKIFGDIDEFTEEIIKEHKKKFEENQMNNFVDGFLTKQTHDGNSTFTDKQLIIIVREFFGAGTETTSTTLRWALLFLIHHREWQKDLRGDVETLIGKNQPTMENKENLPRIEAFILEVQRHANLAPFGIPHTPREDFIYNGYLLPKGTCINFALDSVMMDSEIFPDPFVFKPERFLDENGKCQGEQKDKLIPFSIGKRSCLGESLAKMELFLFLTRFLQRFEIKPENPERLPTLEPILGLTNMPKDFKIDFVKR</sequence>
<keyword evidence="11" id="KW-0492">Microsome</keyword>
<feature type="binding site" description="axial binding residue" evidence="27">
    <location>
        <position position="910"/>
    </location>
    <ligand>
        <name>heme</name>
        <dbReference type="ChEBI" id="CHEBI:30413"/>
    </ligand>
    <ligandPart>
        <name>Fe</name>
        <dbReference type="ChEBI" id="CHEBI:18248"/>
    </ligandPart>
</feature>
<evidence type="ECO:0000256" key="25">
    <source>
        <dbReference type="ARBA" id="ARBA00067282"/>
    </source>
</evidence>
<dbReference type="GO" id="GO:0006805">
    <property type="term" value="P:xenobiotic metabolic process"/>
    <property type="evidence" value="ECO:0007669"/>
    <property type="project" value="TreeGrafter"/>
</dbReference>
<evidence type="ECO:0000256" key="14">
    <source>
        <dbReference type="ARBA" id="ARBA00023004"/>
    </source>
</evidence>
<comment type="catalytic activity">
    <reaction evidence="19">
        <text>(5Z,8Z,11Z,14Z)-eicosatetraenoate + reduced [NADPH--hemoprotein reductase] + O2 = 19-hydroxy-(5Z,8Z,11Z,14Z)-eicosatetraenoate + oxidized [NADPH--hemoprotein reductase] + H2O + H(+)</text>
        <dbReference type="Rhea" id="RHEA:39759"/>
        <dbReference type="Rhea" id="RHEA-COMP:11964"/>
        <dbReference type="Rhea" id="RHEA-COMP:11965"/>
        <dbReference type="ChEBI" id="CHEBI:15377"/>
        <dbReference type="ChEBI" id="CHEBI:15378"/>
        <dbReference type="ChEBI" id="CHEBI:15379"/>
        <dbReference type="ChEBI" id="CHEBI:32395"/>
        <dbReference type="ChEBI" id="CHEBI:57618"/>
        <dbReference type="ChEBI" id="CHEBI:58210"/>
        <dbReference type="ChEBI" id="CHEBI:76627"/>
    </reaction>
    <physiologicalReaction direction="left-to-right" evidence="19">
        <dbReference type="Rhea" id="RHEA:39760"/>
    </physiologicalReaction>
</comment>
<evidence type="ECO:0000256" key="2">
    <source>
        <dbReference type="ARBA" id="ARBA00004154"/>
    </source>
</evidence>
<dbReference type="PRINTS" id="PR00463">
    <property type="entry name" value="EP450I"/>
</dbReference>
<keyword evidence="9" id="KW-0999">Mitochondrion inner membrane</keyword>
<dbReference type="InterPro" id="IPR017972">
    <property type="entry name" value="Cyt_P450_CS"/>
</dbReference>
<dbReference type="GO" id="GO:0006082">
    <property type="term" value="P:organic acid metabolic process"/>
    <property type="evidence" value="ECO:0007669"/>
    <property type="project" value="TreeGrafter"/>
</dbReference>
<evidence type="ECO:0000256" key="20">
    <source>
        <dbReference type="ARBA" id="ARBA00051320"/>
    </source>
</evidence>
<feature type="signal peptide" evidence="28">
    <location>
        <begin position="1"/>
        <end position="20"/>
    </location>
</feature>
<comment type="catalytic activity">
    <reaction evidence="20">
        <text>(5Z,8Z,11Z,14Z)-eicosatetraenoate + reduced [NADPH--hemoprotein reductase] + O2 = 20-hydroxy-(5Z,8Z,11Z,14Z)-eicosatetraenoate + oxidized [NADPH--hemoprotein reductase] + H2O + H(+)</text>
        <dbReference type="Rhea" id="RHEA:39755"/>
        <dbReference type="Rhea" id="RHEA-COMP:11964"/>
        <dbReference type="Rhea" id="RHEA-COMP:11965"/>
        <dbReference type="ChEBI" id="CHEBI:15377"/>
        <dbReference type="ChEBI" id="CHEBI:15378"/>
        <dbReference type="ChEBI" id="CHEBI:15379"/>
        <dbReference type="ChEBI" id="CHEBI:32395"/>
        <dbReference type="ChEBI" id="CHEBI:57618"/>
        <dbReference type="ChEBI" id="CHEBI:58210"/>
        <dbReference type="ChEBI" id="CHEBI:76624"/>
    </reaction>
    <physiologicalReaction direction="left-to-right" evidence="20">
        <dbReference type="Rhea" id="RHEA:39756"/>
    </physiologicalReaction>
</comment>
<dbReference type="AlphaFoldDB" id="A0A8W8IX75"/>
<keyword evidence="14 27" id="KW-0408">Iron</keyword>
<dbReference type="GO" id="GO:0005789">
    <property type="term" value="C:endoplasmic reticulum membrane"/>
    <property type="evidence" value="ECO:0007669"/>
    <property type="project" value="UniProtKB-SubCell"/>
</dbReference>
<evidence type="ECO:0000256" key="26">
    <source>
        <dbReference type="ARBA" id="ARBA00079181"/>
    </source>
</evidence>
<keyword evidence="16" id="KW-0443">Lipid metabolism</keyword>
<dbReference type="GO" id="GO:0005743">
    <property type="term" value="C:mitochondrial inner membrane"/>
    <property type="evidence" value="ECO:0007669"/>
    <property type="project" value="UniProtKB-SubCell"/>
</dbReference>
<keyword evidence="15" id="KW-0503">Monooxygenase</keyword>
<comment type="similarity">
    <text evidence="5">Belongs to the cytochrome P450 family.</text>
</comment>
<evidence type="ECO:0000256" key="1">
    <source>
        <dbReference type="ARBA" id="ARBA00001971"/>
    </source>
</evidence>
<dbReference type="InterPro" id="IPR002401">
    <property type="entry name" value="Cyt_P450_E_grp-I"/>
</dbReference>
<dbReference type="GO" id="GO:0102033">
    <property type="term" value="F:long-chain fatty acid omega-hydroxylase activity"/>
    <property type="evidence" value="ECO:0007669"/>
    <property type="project" value="UniProtKB-EC"/>
</dbReference>
<evidence type="ECO:0000256" key="7">
    <source>
        <dbReference type="ARBA" id="ARBA00022692"/>
    </source>
</evidence>
<evidence type="ECO:0000256" key="13">
    <source>
        <dbReference type="ARBA" id="ARBA00023002"/>
    </source>
</evidence>
<keyword evidence="12" id="KW-1133">Transmembrane helix</keyword>
<keyword evidence="8 27" id="KW-0479">Metal-binding</keyword>
<keyword evidence="13" id="KW-0560">Oxidoreductase</keyword>
<dbReference type="EC" id="1.14.14.80" evidence="24"/>
<evidence type="ECO:0000256" key="21">
    <source>
        <dbReference type="ARBA" id="ARBA00052159"/>
    </source>
</evidence>
<dbReference type="GO" id="GO:0005506">
    <property type="term" value="F:iron ion binding"/>
    <property type="evidence" value="ECO:0007669"/>
    <property type="project" value="InterPro"/>
</dbReference>
<evidence type="ECO:0000256" key="9">
    <source>
        <dbReference type="ARBA" id="ARBA00022792"/>
    </source>
</evidence>
<organism evidence="29 30">
    <name type="scientific">Magallana gigas</name>
    <name type="common">Pacific oyster</name>
    <name type="synonym">Crassostrea gigas</name>
    <dbReference type="NCBI Taxonomy" id="29159"/>
    <lineage>
        <taxon>Eukaryota</taxon>
        <taxon>Metazoa</taxon>
        <taxon>Spiralia</taxon>
        <taxon>Lophotrochozoa</taxon>
        <taxon>Mollusca</taxon>
        <taxon>Bivalvia</taxon>
        <taxon>Autobranchia</taxon>
        <taxon>Pteriomorphia</taxon>
        <taxon>Ostreida</taxon>
        <taxon>Ostreoidea</taxon>
        <taxon>Ostreidae</taxon>
        <taxon>Magallana</taxon>
    </lineage>
</organism>
<dbReference type="EnsemblMetazoa" id="G16251.4">
    <property type="protein sequence ID" value="G16251.4:cds"/>
    <property type="gene ID" value="G16251"/>
</dbReference>
<keyword evidence="30" id="KW-1185">Reference proteome</keyword>
<accession>A0A8W8IX75</accession>
<dbReference type="PANTHER" id="PTHR24300:SF375">
    <property type="entry name" value="CYTOCHROME P450 FAMILY"/>
    <property type="match status" value="1"/>
</dbReference>
<comment type="function">
    <text evidence="23">A cytochrome P450 monooxygenase involved in the metabolism of arachidonic acid and its conjugates. Mechanistically, uses molecular oxygen inserting one oxygen atom into a substrate, and reducing the second into a water molecule, with two electrons provided by NADPH via cytochrome P450 reductase (CPR; NADPH-ferrihemoprotein reductase). Acts as an omega and omega-1 hydroxylase for arachidonic acid and possibly for other long chain fatty acids. May modulate the arachidonic acid signaling pathway and play a role in other fatty acid signaling processes. May down-regulate the biological activities of N-arachidonoyl-serotonin, an endocannabinoid that has anti-nociceptive effects through inhibition of fatty acid amide hydrolase FAAH, TRPV1 receptor and T-type calcium channels. Catalyzes C-2 oxidation of the indole ring of N-arachidonoyl-serotonin forming a less active product 2-oxo-N-arachidonoyl-serotonin.</text>
</comment>
<dbReference type="GO" id="GO:0020037">
    <property type="term" value="F:heme binding"/>
    <property type="evidence" value="ECO:0007669"/>
    <property type="project" value="InterPro"/>
</dbReference>
<evidence type="ECO:0000256" key="10">
    <source>
        <dbReference type="ARBA" id="ARBA00022824"/>
    </source>
</evidence>
<evidence type="ECO:0000256" key="8">
    <source>
        <dbReference type="ARBA" id="ARBA00022723"/>
    </source>
</evidence>
<evidence type="ECO:0000256" key="12">
    <source>
        <dbReference type="ARBA" id="ARBA00022989"/>
    </source>
</evidence>
<dbReference type="Gene3D" id="1.10.630.10">
    <property type="entry name" value="Cytochrome P450"/>
    <property type="match status" value="2"/>
</dbReference>
<dbReference type="FunFam" id="1.10.630.10:FF:000017">
    <property type="entry name" value="cytochrome P450 2U1 isoform X1"/>
    <property type="match status" value="2"/>
</dbReference>
<evidence type="ECO:0000256" key="27">
    <source>
        <dbReference type="PIRSR" id="PIRSR602401-1"/>
    </source>
</evidence>
<evidence type="ECO:0000256" key="22">
    <source>
        <dbReference type="ARBA" id="ARBA00052378"/>
    </source>
</evidence>
<evidence type="ECO:0000313" key="30">
    <source>
        <dbReference type="Proteomes" id="UP000005408"/>
    </source>
</evidence>
<dbReference type="GO" id="GO:0006629">
    <property type="term" value="P:lipid metabolic process"/>
    <property type="evidence" value="ECO:0007669"/>
    <property type="project" value="UniProtKB-KW"/>
</dbReference>
<dbReference type="Proteomes" id="UP000005408">
    <property type="component" value="Unassembled WGS sequence"/>
</dbReference>
<evidence type="ECO:0000256" key="6">
    <source>
        <dbReference type="ARBA" id="ARBA00022617"/>
    </source>
</evidence>
<evidence type="ECO:0000256" key="5">
    <source>
        <dbReference type="ARBA" id="ARBA00010617"/>
    </source>
</evidence>
<dbReference type="InterPro" id="IPR050182">
    <property type="entry name" value="Cytochrome_P450_fam2"/>
</dbReference>
<name>A0A8W8IX75_MAGGI</name>
<proteinExistence type="inferred from homology"/>
<evidence type="ECO:0000256" key="18">
    <source>
        <dbReference type="ARBA" id="ARBA00023136"/>
    </source>
</evidence>
<protein>
    <recommendedName>
        <fullName evidence="25">Cytochrome P450 2U1</fullName>
        <ecNumber evidence="24">1.14.14.80</ecNumber>
    </recommendedName>
    <alternativeName>
        <fullName evidence="26">Long-chain fatty acid omega-monooxygenase</fullName>
    </alternativeName>
</protein>
<dbReference type="SUPFAM" id="SSF48264">
    <property type="entry name" value="Cytochrome P450"/>
    <property type="match status" value="2"/>
</dbReference>
<comment type="catalytic activity">
    <reaction evidence="21">
        <text>N-[(5Z,8Z,11Z,14Z)-eicosatetraenoyl]-serotonin + reduced [NADPH--hemoprotein reductase] + O2 = 2-oxo-N-[(5Z,8Z,11Z,14Z)-eicosatetraenoyl]-serotonin + oxidized [NADPH--hemoprotein reductase] + H2O + H(+)</text>
        <dbReference type="Rhea" id="RHEA:50296"/>
        <dbReference type="Rhea" id="RHEA-COMP:11964"/>
        <dbReference type="Rhea" id="RHEA-COMP:11965"/>
        <dbReference type="ChEBI" id="CHEBI:15377"/>
        <dbReference type="ChEBI" id="CHEBI:15378"/>
        <dbReference type="ChEBI" id="CHEBI:15379"/>
        <dbReference type="ChEBI" id="CHEBI:57618"/>
        <dbReference type="ChEBI" id="CHEBI:58210"/>
        <dbReference type="ChEBI" id="CHEBI:132255"/>
        <dbReference type="ChEBI" id="CHEBI:132256"/>
    </reaction>
    <physiologicalReaction direction="left-to-right" evidence="21">
        <dbReference type="Rhea" id="RHEA:50297"/>
    </physiologicalReaction>
</comment>
<evidence type="ECO:0000256" key="16">
    <source>
        <dbReference type="ARBA" id="ARBA00023098"/>
    </source>
</evidence>
<dbReference type="PANTHER" id="PTHR24300">
    <property type="entry name" value="CYTOCHROME P450 508A4-RELATED"/>
    <property type="match status" value="1"/>
</dbReference>